<evidence type="ECO:0000313" key="11">
    <source>
        <dbReference type="Proteomes" id="UP000001357"/>
    </source>
</evidence>
<dbReference type="PANTHER" id="PTHR16515">
    <property type="entry name" value="PR DOMAIN ZINC FINGER PROTEIN"/>
    <property type="match status" value="1"/>
</dbReference>
<evidence type="ECO:0000256" key="6">
    <source>
        <dbReference type="ARBA" id="ARBA00023242"/>
    </source>
</evidence>
<evidence type="ECO:0000256" key="5">
    <source>
        <dbReference type="ARBA" id="ARBA00022833"/>
    </source>
</evidence>
<dbReference type="PROSITE" id="PS00028">
    <property type="entry name" value="ZINC_FINGER_C2H2_1"/>
    <property type="match status" value="4"/>
</dbReference>
<dbReference type="InterPro" id="IPR050331">
    <property type="entry name" value="Zinc_finger"/>
</dbReference>
<dbReference type="InParanoid" id="A9UP21"/>
<feature type="compositionally biased region" description="Low complexity" evidence="8">
    <location>
        <begin position="82"/>
        <end position="95"/>
    </location>
</feature>
<dbReference type="PROSITE" id="PS50157">
    <property type="entry name" value="ZINC_FINGER_C2H2_2"/>
    <property type="match status" value="3"/>
</dbReference>
<dbReference type="SMART" id="SM00355">
    <property type="entry name" value="ZnF_C2H2"/>
    <property type="match status" value="4"/>
</dbReference>
<feature type="compositionally biased region" description="Gly residues" evidence="8">
    <location>
        <begin position="147"/>
        <end position="159"/>
    </location>
</feature>
<dbReference type="InterPro" id="IPR013087">
    <property type="entry name" value="Znf_C2H2_type"/>
</dbReference>
<evidence type="ECO:0000256" key="1">
    <source>
        <dbReference type="ARBA" id="ARBA00004123"/>
    </source>
</evidence>
<dbReference type="GO" id="GO:0008270">
    <property type="term" value="F:zinc ion binding"/>
    <property type="evidence" value="ECO:0007669"/>
    <property type="project" value="UniProtKB-KW"/>
</dbReference>
<dbReference type="GO" id="GO:0005634">
    <property type="term" value="C:nucleus"/>
    <property type="evidence" value="ECO:0000318"/>
    <property type="project" value="GO_Central"/>
</dbReference>
<feature type="compositionally biased region" description="Low complexity" evidence="8">
    <location>
        <begin position="290"/>
        <end position="299"/>
    </location>
</feature>
<evidence type="ECO:0000256" key="7">
    <source>
        <dbReference type="PROSITE-ProRule" id="PRU00042"/>
    </source>
</evidence>
<feature type="compositionally biased region" description="Low complexity" evidence="8">
    <location>
        <begin position="340"/>
        <end position="361"/>
    </location>
</feature>
<dbReference type="PANTHER" id="PTHR16515:SF49">
    <property type="entry name" value="GASTRULA ZINC FINGER PROTEIN XLCGF49.1-LIKE-RELATED"/>
    <property type="match status" value="1"/>
</dbReference>
<protein>
    <recommendedName>
        <fullName evidence="9">C2H2-type domain-containing protein</fullName>
    </recommendedName>
</protein>
<accession>A9UP21</accession>
<feature type="region of interest" description="Disordered" evidence="8">
    <location>
        <begin position="47"/>
        <end position="449"/>
    </location>
</feature>
<dbReference type="RefSeq" id="XP_001742560.1">
    <property type="nucleotide sequence ID" value="XM_001742508.1"/>
</dbReference>
<feature type="compositionally biased region" description="Polar residues" evidence="8">
    <location>
        <begin position="377"/>
        <end position="400"/>
    </location>
</feature>
<reference evidence="10 11" key="1">
    <citation type="journal article" date="2008" name="Nature">
        <title>The genome of the choanoflagellate Monosiga brevicollis and the origin of metazoans.</title>
        <authorList>
            <consortium name="JGI Sequencing"/>
            <person name="King N."/>
            <person name="Westbrook M.J."/>
            <person name="Young S.L."/>
            <person name="Kuo A."/>
            <person name="Abedin M."/>
            <person name="Chapman J."/>
            <person name="Fairclough S."/>
            <person name="Hellsten U."/>
            <person name="Isogai Y."/>
            <person name="Letunic I."/>
            <person name="Marr M."/>
            <person name="Pincus D."/>
            <person name="Putnam N."/>
            <person name="Rokas A."/>
            <person name="Wright K.J."/>
            <person name="Zuzow R."/>
            <person name="Dirks W."/>
            <person name="Good M."/>
            <person name="Goodstein D."/>
            <person name="Lemons D."/>
            <person name="Li W."/>
            <person name="Lyons J.B."/>
            <person name="Morris A."/>
            <person name="Nichols S."/>
            <person name="Richter D.J."/>
            <person name="Salamov A."/>
            <person name="Bork P."/>
            <person name="Lim W.A."/>
            <person name="Manning G."/>
            <person name="Miller W.T."/>
            <person name="McGinnis W."/>
            <person name="Shapiro H."/>
            <person name="Tjian R."/>
            <person name="Grigoriev I.V."/>
            <person name="Rokhsar D."/>
        </authorList>
    </citation>
    <scope>NUCLEOTIDE SEQUENCE [LARGE SCALE GENOMIC DNA]</scope>
    <source>
        <strain evidence="11">MX1 / ATCC 50154</strain>
    </source>
</reference>
<dbReference type="Gene3D" id="3.30.160.60">
    <property type="entry name" value="Classic Zinc Finger"/>
    <property type="match status" value="2"/>
</dbReference>
<keyword evidence="2" id="KW-0479">Metal-binding</keyword>
<keyword evidence="11" id="KW-1185">Reference proteome</keyword>
<feature type="compositionally biased region" description="Low complexity" evidence="8">
    <location>
        <begin position="274"/>
        <end position="283"/>
    </location>
</feature>
<feature type="domain" description="C2H2-type" evidence="9">
    <location>
        <begin position="512"/>
        <end position="541"/>
    </location>
</feature>
<sequence length="721" mass="75219">MSSPEGPAKRAKTVLAATSVSPLQCPPTTLAMPVVTTASLVSLPARHTSIPSFNPPIKRPAGSNSNETDTSGDIHQLESDESSSSHSTENGSNSSDSHRSNRPVVSRGTQTDLVFEPSLFNAQPDSSISSQSAKDDSANTFPSGSGTNFGSGSGSGSGTGTVTNFGSGSGSGVGSGSGSGSGSDRPRVGKTRPGAAPSGTNSSSLRGSNQDSSSLHSGSSVTDRSGSHEDRSGSGNNSSDSGDALIRHHRATRSTSLEHNPHGTNGVHVRVTPENTSSNSSETGDQTKDSSSTSYQHSSTPPLDHAHASPQQARVSSKLPRPNNLPGIGDNTDTTKDDSSSGNDQTTSTNTSSQRVTSESGTGSGTGSSGDTRSHQHSNTSSSLPSGGQSLVQSTSQSGRGSEENSDQESSHSGSNGREEHGDGTSSHNSSDIQDSGSQAPGTNASQSVVDDTGRYVCPVCSRSYQRKSHLNRHLKSHAEKYDFRCGICGRDFYRKDQLSLHLRTHVEEGSFVCPVATCSKTFRKQRSLEQHLIMHKLSKQNDGGNHVRNNSHGLGSHACRLCGQRFPTFVAVVQHENQHIMGSVEPAGGSPRNHNMPTNATFLQQMPTMPAMYHLHGQQNHGAPMPLGHASLQGIPPAFQPGYGYPHLAPQMSGAGPTPVGQPKFVQAAPPFWPSMLAVSGTQANMDPYSAGPAFTHAPSDNAIDQVKKAHPNYPNGSAD</sequence>
<dbReference type="GeneID" id="5887312"/>
<keyword evidence="3" id="KW-0677">Repeat</keyword>
<evidence type="ECO:0000256" key="3">
    <source>
        <dbReference type="ARBA" id="ARBA00022737"/>
    </source>
</evidence>
<feature type="domain" description="C2H2-type" evidence="9">
    <location>
        <begin position="484"/>
        <end position="511"/>
    </location>
</feature>
<feature type="compositionally biased region" description="Low complexity" evidence="8">
    <location>
        <begin position="233"/>
        <end position="243"/>
    </location>
</feature>
<proteinExistence type="predicted"/>
<feature type="compositionally biased region" description="Polar residues" evidence="8">
    <location>
        <begin position="62"/>
        <end position="73"/>
    </location>
</feature>
<dbReference type="KEGG" id="mbr:MONBRDRAFT_30763"/>
<feature type="compositionally biased region" description="Gly residues" evidence="8">
    <location>
        <begin position="167"/>
        <end position="181"/>
    </location>
</feature>
<feature type="region of interest" description="Disordered" evidence="8">
    <location>
        <begin position="1"/>
        <end position="28"/>
    </location>
</feature>
<dbReference type="InterPro" id="IPR036236">
    <property type="entry name" value="Znf_C2H2_sf"/>
</dbReference>
<dbReference type="GO" id="GO:0000978">
    <property type="term" value="F:RNA polymerase II cis-regulatory region sequence-specific DNA binding"/>
    <property type="evidence" value="ECO:0000318"/>
    <property type="project" value="GO_Central"/>
</dbReference>
<keyword evidence="4 7" id="KW-0863">Zinc-finger</keyword>
<feature type="compositionally biased region" description="Low complexity" evidence="8">
    <location>
        <begin position="122"/>
        <end position="132"/>
    </location>
</feature>
<evidence type="ECO:0000313" key="10">
    <source>
        <dbReference type="EMBL" id="EDQ92798.1"/>
    </source>
</evidence>
<dbReference type="eggNOG" id="KOG1721">
    <property type="taxonomic scope" value="Eukaryota"/>
</dbReference>
<keyword evidence="5" id="KW-0862">Zinc</keyword>
<dbReference type="SUPFAM" id="SSF57667">
    <property type="entry name" value="beta-beta-alpha zinc fingers"/>
    <property type="match status" value="2"/>
</dbReference>
<dbReference type="Proteomes" id="UP000001357">
    <property type="component" value="Unassembled WGS sequence"/>
</dbReference>
<dbReference type="GO" id="GO:0006357">
    <property type="term" value="P:regulation of transcription by RNA polymerase II"/>
    <property type="evidence" value="ECO:0000318"/>
    <property type="project" value="GO_Central"/>
</dbReference>
<dbReference type="OMA" id="PGYHDTP"/>
<comment type="subcellular location">
    <subcellularLocation>
        <location evidence="1">Nucleus</location>
    </subcellularLocation>
</comment>
<evidence type="ECO:0000256" key="2">
    <source>
        <dbReference type="ARBA" id="ARBA00022723"/>
    </source>
</evidence>
<feature type="domain" description="C2H2-type" evidence="9">
    <location>
        <begin position="456"/>
        <end position="483"/>
    </location>
</feature>
<evidence type="ECO:0000256" key="8">
    <source>
        <dbReference type="SAM" id="MobiDB-lite"/>
    </source>
</evidence>
<feature type="compositionally biased region" description="Polar residues" evidence="8">
    <location>
        <begin position="198"/>
        <end position="224"/>
    </location>
</feature>
<dbReference type="GO" id="GO:0001228">
    <property type="term" value="F:DNA-binding transcription activator activity, RNA polymerase II-specific"/>
    <property type="evidence" value="ECO:0000318"/>
    <property type="project" value="GO_Central"/>
</dbReference>
<feature type="compositionally biased region" description="Polar residues" evidence="8">
    <location>
        <begin position="424"/>
        <end position="449"/>
    </location>
</feature>
<dbReference type="Pfam" id="PF00096">
    <property type="entry name" value="zf-C2H2"/>
    <property type="match status" value="3"/>
</dbReference>
<dbReference type="AlphaFoldDB" id="A9UP21"/>
<dbReference type="STRING" id="81824.A9UP21"/>
<organism evidence="10 11">
    <name type="scientific">Monosiga brevicollis</name>
    <name type="common">Choanoflagellate</name>
    <dbReference type="NCBI Taxonomy" id="81824"/>
    <lineage>
        <taxon>Eukaryota</taxon>
        <taxon>Choanoflagellata</taxon>
        <taxon>Craspedida</taxon>
        <taxon>Salpingoecidae</taxon>
        <taxon>Monosiga</taxon>
    </lineage>
</organism>
<evidence type="ECO:0000259" key="9">
    <source>
        <dbReference type="PROSITE" id="PS50157"/>
    </source>
</evidence>
<gene>
    <name evidence="10" type="ORF">MONBRDRAFT_30763</name>
</gene>
<dbReference type="EMBL" id="CH991543">
    <property type="protein sequence ID" value="EDQ92798.1"/>
    <property type="molecule type" value="Genomic_DNA"/>
</dbReference>
<name>A9UP21_MONBE</name>
<evidence type="ECO:0000256" key="4">
    <source>
        <dbReference type="ARBA" id="ARBA00022771"/>
    </source>
</evidence>
<keyword evidence="6" id="KW-0539">Nucleus</keyword>